<dbReference type="Proteomes" id="UP001597104">
    <property type="component" value="Unassembled WGS sequence"/>
</dbReference>
<keyword evidence="8" id="KW-1185">Reference proteome</keyword>
<dbReference type="PANTHER" id="PTHR47891">
    <property type="entry name" value="TRANSPORTER-RELATED"/>
    <property type="match status" value="1"/>
</dbReference>
<dbReference type="InterPro" id="IPR047199">
    <property type="entry name" value="CorA-like"/>
</dbReference>
<comment type="subcellular location">
    <subcellularLocation>
        <location evidence="1">Membrane</location>
        <topology evidence="1">Multi-pass membrane protein</topology>
    </subcellularLocation>
</comment>
<keyword evidence="3 6" id="KW-0812">Transmembrane</keyword>
<evidence type="ECO:0000256" key="2">
    <source>
        <dbReference type="ARBA" id="ARBA00009765"/>
    </source>
</evidence>
<keyword evidence="4 6" id="KW-1133">Transmembrane helix</keyword>
<proteinExistence type="inferred from homology"/>
<evidence type="ECO:0000256" key="3">
    <source>
        <dbReference type="ARBA" id="ARBA00022692"/>
    </source>
</evidence>
<evidence type="ECO:0000256" key="4">
    <source>
        <dbReference type="ARBA" id="ARBA00022989"/>
    </source>
</evidence>
<evidence type="ECO:0000256" key="5">
    <source>
        <dbReference type="ARBA" id="ARBA00023136"/>
    </source>
</evidence>
<dbReference type="RefSeq" id="WP_137637760.1">
    <property type="nucleotide sequence ID" value="NZ_BJDN01000012.1"/>
</dbReference>
<dbReference type="EMBL" id="JBHTIO010000043">
    <property type="protein sequence ID" value="MFD0897916.1"/>
    <property type="molecule type" value="Genomic_DNA"/>
</dbReference>
<organism evidence="7 8">
    <name type="scientific">Loigolactobacillus binensis</name>
    <dbReference type="NCBI Taxonomy" id="2559922"/>
    <lineage>
        <taxon>Bacteria</taxon>
        <taxon>Bacillati</taxon>
        <taxon>Bacillota</taxon>
        <taxon>Bacilli</taxon>
        <taxon>Lactobacillales</taxon>
        <taxon>Lactobacillaceae</taxon>
        <taxon>Loigolactobacillus</taxon>
    </lineage>
</organism>
<feature type="transmembrane region" description="Helical" evidence="6">
    <location>
        <begin position="288"/>
        <end position="309"/>
    </location>
</feature>
<accession>A0ABW3EFP8</accession>
<dbReference type="SUPFAM" id="SSF144083">
    <property type="entry name" value="Magnesium transport protein CorA, transmembrane region"/>
    <property type="match status" value="1"/>
</dbReference>
<evidence type="ECO:0000256" key="6">
    <source>
        <dbReference type="SAM" id="Phobius"/>
    </source>
</evidence>
<keyword evidence="5 6" id="KW-0472">Membrane</keyword>
<name>A0ABW3EFP8_9LACO</name>
<dbReference type="Gene3D" id="1.20.58.340">
    <property type="entry name" value="Magnesium transport protein CorA, transmembrane region"/>
    <property type="match status" value="2"/>
</dbReference>
<dbReference type="Pfam" id="PF01544">
    <property type="entry name" value="CorA"/>
    <property type="match status" value="1"/>
</dbReference>
<comment type="similarity">
    <text evidence="2">Belongs to the CorA metal ion transporter (MIT) (TC 1.A.35) family.</text>
</comment>
<dbReference type="InterPro" id="IPR045863">
    <property type="entry name" value="CorA_TM1_TM2"/>
</dbReference>
<evidence type="ECO:0000256" key="1">
    <source>
        <dbReference type="ARBA" id="ARBA00004141"/>
    </source>
</evidence>
<dbReference type="InterPro" id="IPR045861">
    <property type="entry name" value="CorA_cytoplasmic_dom"/>
</dbReference>
<dbReference type="Gene3D" id="3.30.460.20">
    <property type="entry name" value="CorA soluble domain-like"/>
    <property type="match status" value="1"/>
</dbReference>
<comment type="caution">
    <text evidence="7">The sequence shown here is derived from an EMBL/GenBank/DDBJ whole genome shotgun (WGS) entry which is preliminary data.</text>
</comment>
<protein>
    <submittedName>
        <fullName evidence="7">Magnesium transporter CorA family protein</fullName>
    </submittedName>
</protein>
<feature type="transmembrane region" description="Helical" evidence="6">
    <location>
        <begin position="254"/>
        <end position="276"/>
    </location>
</feature>
<reference evidence="8" key="1">
    <citation type="journal article" date="2019" name="Int. J. Syst. Evol. Microbiol.">
        <title>The Global Catalogue of Microorganisms (GCM) 10K type strain sequencing project: providing services to taxonomists for standard genome sequencing and annotation.</title>
        <authorList>
            <consortium name="The Broad Institute Genomics Platform"/>
            <consortium name="The Broad Institute Genome Sequencing Center for Infectious Disease"/>
            <person name="Wu L."/>
            <person name="Ma J."/>
        </authorList>
    </citation>
    <scope>NUCLEOTIDE SEQUENCE [LARGE SCALE GENOMIC DNA]</scope>
    <source>
        <strain evidence="8">CCM 8925</strain>
    </source>
</reference>
<dbReference type="CDD" id="cd12827">
    <property type="entry name" value="EcCorA_ZntB-like_u2"/>
    <property type="match status" value="1"/>
</dbReference>
<evidence type="ECO:0000313" key="8">
    <source>
        <dbReference type="Proteomes" id="UP001597104"/>
    </source>
</evidence>
<dbReference type="PANTHER" id="PTHR47891:SF2">
    <property type="entry name" value="MAGNESIUM AND COBALT TRANSPORTER"/>
    <property type="match status" value="1"/>
</dbReference>
<sequence>MINYFHSTAGQLQPLAAYQPNCWLHVQQPTAAELKQLQTQFNVPQHYLTAVLDDKENPRAEGIQASISEYPALILTRVPHETVSPLGYNEYTTYPFAIILTNDVLITVSNHPALFIRDFLLHQPPLNTANHERLSLKLIWFINNSYLNCLTQNSQAMTALEKNLASATENSDLFQLTAMKKSLIRFQDALQQNRQLITDLQTSEYYFETAPFTALLRDILIESEQATTMTTQQKQIVDEYNTTVSAIVSNNLNIIMKVLTSITIILTIPTIIGGLYGMNVRLPGASSVHAFTVIIFWTLIISWLAALWLRHRNFF</sequence>
<evidence type="ECO:0000313" key="7">
    <source>
        <dbReference type="EMBL" id="MFD0897916.1"/>
    </source>
</evidence>
<dbReference type="InterPro" id="IPR002523">
    <property type="entry name" value="MgTranspt_CorA/ZnTranspt_ZntB"/>
</dbReference>
<gene>
    <name evidence="7" type="ORF">ACFQZ7_09300</name>
</gene>
<dbReference type="SUPFAM" id="SSF143865">
    <property type="entry name" value="CorA soluble domain-like"/>
    <property type="match status" value="1"/>
</dbReference>